<dbReference type="STRING" id="486041.B0E1E6"/>
<dbReference type="OrthoDB" id="3183767at2759"/>
<dbReference type="KEGG" id="lbc:LACBIDRAFT_335113"/>
<feature type="region of interest" description="Disordered" evidence="1">
    <location>
        <begin position="334"/>
        <end position="353"/>
    </location>
</feature>
<accession>B0E1E6</accession>
<dbReference type="RefSeq" id="XP_001890013.1">
    <property type="nucleotide sequence ID" value="XM_001889978.1"/>
</dbReference>
<feature type="region of interest" description="Disordered" evidence="1">
    <location>
        <begin position="290"/>
        <end position="326"/>
    </location>
</feature>
<feature type="compositionally biased region" description="Polar residues" evidence="1">
    <location>
        <begin position="312"/>
        <end position="323"/>
    </location>
</feature>
<feature type="region of interest" description="Disordered" evidence="1">
    <location>
        <begin position="685"/>
        <end position="774"/>
    </location>
</feature>
<protein>
    <submittedName>
        <fullName evidence="2">Predicted protein</fullName>
    </submittedName>
</protein>
<feature type="compositionally biased region" description="Low complexity" evidence="1">
    <location>
        <begin position="699"/>
        <end position="709"/>
    </location>
</feature>
<dbReference type="HOGENOM" id="CLU_361327_0_0_1"/>
<feature type="compositionally biased region" description="Acidic residues" evidence="1">
    <location>
        <begin position="757"/>
        <end position="767"/>
    </location>
</feature>
<dbReference type="AlphaFoldDB" id="B0E1E6"/>
<proteinExistence type="predicted"/>
<dbReference type="EMBL" id="DS547167">
    <property type="protein sequence ID" value="EDQ99293.1"/>
    <property type="molecule type" value="Genomic_DNA"/>
</dbReference>
<name>B0E1E6_LACBS</name>
<gene>
    <name evidence="2" type="ORF">LACBIDRAFT_335113</name>
</gene>
<keyword evidence="3" id="KW-1185">Reference proteome</keyword>
<feature type="compositionally biased region" description="Polar residues" evidence="1">
    <location>
        <begin position="685"/>
        <end position="698"/>
    </location>
</feature>
<evidence type="ECO:0000313" key="3">
    <source>
        <dbReference type="Proteomes" id="UP000001194"/>
    </source>
</evidence>
<evidence type="ECO:0000256" key="1">
    <source>
        <dbReference type="SAM" id="MobiDB-lite"/>
    </source>
</evidence>
<dbReference type="GeneID" id="6085685"/>
<dbReference type="Proteomes" id="UP000001194">
    <property type="component" value="Unassembled WGS sequence"/>
</dbReference>
<dbReference type="InParanoid" id="B0E1E6"/>
<organism evidence="3">
    <name type="scientific">Laccaria bicolor (strain S238N-H82 / ATCC MYA-4686)</name>
    <name type="common">Bicoloured deceiver</name>
    <name type="synonym">Laccaria laccata var. bicolor</name>
    <dbReference type="NCBI Taxonomy" id="486041"/>
    <lineage>
        <taxon>Eukaryota</taxon>
        <taxon>Fungi</taxon>
        <taxon>Dikarya</taxon>
        <taxon>Basidiomycota</taxon>
        <taxon>Agaricomycotina</taxon>
        <taxon>Agaricomycetes</taxon>
        <taxon>Agaricomycetidae</taxon>
        <taxon>Agaricales</taxon>
        <taxon>Agaricineae</taxon>
        <taxon>Hydnangiaceae</taxon>
        <taxon>Laccaria</taxon>
    </lineage>
</organism>
<reference evidence="2 3" key="1">
    <citation type="journal article" date="2008" name="Nature">
        <title>The genome of Laccaria bicolor provides insights into mycorrhizal symbiosis.</title>
        <authorList>
            <person name="Martin F."/>
            <person name="Aerts A."/>
            <person name="Ahren D."/>
            <person name="Brun A."/>
            <person name="Danchin E.G.J."/>
            <person name="Duchaussoy F."/>
            <person name="Gibon J."/>
            <person name="Kohler A."/>
            <person name="Lindquist E."/>
            <person name="Pereda V."/>
            <person name="Salamov A."/>
            <person name="Shapiro H.J."/>
            <person name="Wuyts J."/>
            <person name="Blaudez D."/>
            <person name="Buee M."/>
            <person name="Brokstein P."/>
            <person name="Canbaeck B."/>
            <person name="Cohen D."/>
            <person name="Courty P.E."/>
            <person name="Coutinho P.M."/>
            <person name="Delaruelle C."/>
            <person name="Detter J.C."/>
            <person name="Deveau A."/>
            <person name="DiFazio S."/>
            <person name="Duplessis S."/>
            <person name="Fraissinet-Tachet L."/>
            <person name="Lucic E."/>
            <person name="Frey-Klett P."/>
            <person name="Fourrey C."/>
            <person name="Feussner I."/>
            <person name="Gay G."/>
            <person name="Grimwood J."/>
            <person name="Hoegger P.J."/>
            <person name="Jain P."/>
            <person name="Kilaru S."/>
            <person name="Labbe J."/>
            <person name="Lin Y.C."/>
            <person name="Legue V."/>
            <person name="Le Tacon F."/>
            <person name="Marmeisse R."/>
            <person name="Melayah D."/>
            <person name="Montanini B."/>
            <person name="Muratet M."/>
            <person name="Nehls U."/>
            <person name="Niculita-Hirzel H."/>
            <person name="Oudot-Le Secq M.P."/>
            <person name="Peter M."/>
            <person name="Quesneville H."/>
            <person name="Rajashekar B."/>
            <person name="Reich M."/>
            <person name="Rouhier N."/>
            <person name="Schmutz J."/>
            <person name="Yin T."/>
            <person name="Chalot M."/>
            <person name="Henrissat B."/>
            <person name="Kuees U."/>
            <person name="Lucas S."/>
            <person name="Van de Peer Y."/>
            <person name="Podila G.K."/>
            <person name="Polle A."/>
            <person name="Pukkila P.J."/>
            <person name="Richardson P.M."/>
            <person name="Rouze P."/>
            <person name="Sanders I.R."/>
            <person name="Stajich J.E."/>
            <person name="Tunlid A."/>
            <person name="Tuskan G."/>
            <person name="Grigoriev I.V."/>
        </authorList>
    </citation>
    <scope>NUCLEOTIDE SEQUENCE [LARGE SCALE GENOMIC DNA]</scope>
    <source>
        <strain evidence="3">S238N-H82 / ATCC MYA-4686</strain>
    </source>
</reference>
<feature type="compositionally biased region" description="Polar residues" evidence="1">
    <location>
        <begin position="334"/>
        <end position="348"/>
    </location>
</feature>
<sequence>MADLTIEHAKRILQRDIIAPTALKKFRRDILKSLCQKFQLSVPSTAKRNRAEPTKTDYENALINFVLGMHEDSQANIEMGIETVAVDMRSLPLEPLLVDKDEAARSVPEVPRRILRVRHFEGPKDWCHRQEIDVECNDNGDLDLFTVLQKLRMNGKVVVLDPQKLRPFLEYKVNMLEADDIDLLFKDGYLRVIGERTSTNKMLMTMIRLISLSSSTRKASLTGFSLGSNHIDSPLSWRGSLTSFHVILHTDLTLGILESTTSALGQALHDFQEKLCLAFDTKELKREAAARQRQQAKKASVPVNKSALAGAATSNDTDINTATVEPHTMQGALSLTDSADGSTTSRKATQAKLPPGRRKKTLNLNTYKAHALGDYVETIQRYGTTDSYSTEPSELELRNPKSRYKRTSRKKFIKQLTEIERRQAQLRRIRQKLNAREGFMTKLNTHLLPRVQERLEELRNLQGETSASKPPNIGLYEHTKQLALNSIIIKDNRMYLHKLARFYNTTYDVRRSEDVINPGTSHRDVMLLSDLLARNDFLTHPFLYAQVLGIYHVNVVYSGPGMLNYEAMRFDFLWVRWFQVCTNVAAAGWEASRLDRVSFPLVAEIDVFGFINPEHVLRSCYLSPVFSEGKRHLDGRGLSKIAKDGQEWKDYYVNRFADCDMIMRYHWGIGIGHMYAHGHISAAQTPSEPITNSAQVAPNQNNGENWNEMGGYGGYEGSHDGSDLDESELGMDDREDPNLDASSESGSDKDGAPYDDQSQDDDEEFLELNDMYYS</sequence>
<feature type="compositionally biased region" description="Acidic residues" evidence="1">
    <location>
        <begin position="723"/>
        <end position="735"/>
    </location>
</feature>
<evidence type="ECO:0000313" key="2">
    <source>
        <dbReference type="EMBL" id="EDQ99293.1"/>
    </source>
</evidence>